<dbReference type="InterPro" id="IPR004451">
    <property type="entry name" value="MJ0586"/>
</dbReference>
<dbReference type="SMART" id="SM00530">
    <property type="entry name" value="HTH_XRE"/>
    <property type="match status" value="1"/>
</dbReference>
<organism evidence="3 4">
    <name type="scientific">Archaeoglobus sulfaticallidus PM70-1</name>
    <dbReference type="NCBI Taxonomy" id="387631"/>
    <lineage>
        <taxon>Archaea</taxon>
        <taxon>Methanobacteriati</taxon>
        <taxon>Methanobacteriota</taxon>
        <taxon>Archaeoglobi</taxon>
        <taxon>Archaeoglobales</taxon>
        <taxon>Archaeoglobaceae</taxon>
        <taxon>Archaeoglobus</taxon>
    </lineage>
</organism>
<feature type="domain" description="HTH cro/C1-type" evidence="2">
    <location>
        <begin position="75"/>
        <end position="129"/>
    </location>
</feature>
<dbReference type="InterPro" id="IPR010982">
    <property type="entry name" value="Lambda_DNA-bd_dom_sf"/>
</dbReference>
<feature type="coiled-coil region" evidence="1">
    <location>
        <begin position="61"/>
        <end position="109"/>
    </location>
</feature>
<protein>
    <submittedName>
        <fullName evidence="3">Transcriptional regulator, XRE family</fullName>
    </submittedName>
</protein>
<dbReference type="eggNOG" id="arCOG01863">
    <property type="taxonomic scope" value="Archaea"/>
</dbReference>
<dbReference type="AlphaFoldDB" id="N0BEA0"/>
<dbReference type="RefSeq" id="WP_015590151.1">
    <property type="nucleotide sequence ID" value="NC_021169.1"/>
</dbReference>
<dbReference type="PROSITE" id="PS50943">
    <property type="entry name" value="HTH_CROC1"/>
    <property type="match status" value="1"/>
</dbReference>
<dbReference type="STRING" id="387631.Asulf_00531"/>
<reference evidence="3 4" key="1">
    <citation type="journal article" date="2013" name="Genome Announc.">
        <title>Complete Genome Sequence of the Thermophilic and Facultatively Chemolithoautotrophic Sulfate Reducer Archaeoglobus sulfaticallidus Strain PM70-1T.</title>
        <authorList>
            <person name="Stokke R."/>
            <person name="Hocking W.P."/>
            <person name="Steinsbu B.O."/>
            <person name="Steen I.H."/>
        </authorList>
    </citation>
    <scope>NUCLEOTIDE SEQUENCE [LARGE SCALE GENOMIC DNA]</scope>
    <source>
        <strain evidence="3">PM70-1</strain>
    </source>
</reference>
<proteinExistence type="predicted"/>
<dbReference type="GeneID" id="15392174"/>
<dbReference type="OrthoDB" id="11138at2157"/>
<keyword evidence="4" id="KW-1185">Reference proteome</keyword>
<gene>
    <name evidence="3" type="ORF">Asulf_00531</name>
</gene>
<name>N0BEA0_9EURY</name>
<dbReference type="CDD" id="cd00093">
    <property type="entry name" value="HTH_XRE"/>
    <property type="match status" value="1"/>
</dbReference>
<sequence length="157" mass="18361">MECEVCGAELRGKPFKVIIEGSEVNVCKRCKSLGSEKPVERISQKDVKKVFLRKKSPRKKIEFEEELLENYNLIIKREREKRGWSQEVLAKKIQEKESLIRKIENAEITPETEVIEKLERLFNIKLREKVVEVKVNLNRKSLTPTLGDIVVIKKKKS</sequence>
<dbReference type="Pfam" id="PF01381">
    <property type="entry name" value="HTH_3"/>
    <property type="match status" value="1"/>
</dbReference>
<dbReference type="Proteomes" id="UP000013307">
    <property type="component" value="Chromosome"/>
</dbReference>
<evidence type="ECO:0000256" key="1">
    <source>
        <dbReference type="SAM" id="Coils"/>
    </source>
</evidence>
<dbReference type="InterPro" id="IPR001387">
    <property type="entry name" value="Cro/C1-type_HTH"/>
</dbReference>
<keyword evidence="1" id="KW-0175">Coiled coil</keyword>
<evidence type="ECO:0000313" key="4">
    <source>
        <dbReference type="Proteomes" id="UP000013307"/>
    </source>
</evidence>
<dbReference type="Gene3D" id="1.10.260.40">
    <property type="entry name" value="lambda repressor-like DNA-binding domains"/>
    <property type="match status" value="1"/>
</dbReference>
<accession>N0BEA0</accession>
<evidence type="ECO:0000259" key="2">
    <source>
        <dbReference type="PROSITE" id="PS50943"/>
    </source>
</evidence>
<dbReference type="HOGENOM" id="CLU_130237_0_0_2"/>
<dbReference type="SUPFAM" id="SSF47413">
    <property type="entry name" value="lambda repressor-like DNA-binding domains"/>
    <property type="match status" value="1"/>
</dbReference>
<evidence type="ECO:0000313" key="3">
    <source>
        <dbReference type="EMBL" id="AGK60552.1"/>
    </source>
</evidence>
<dbReference type="NCBIfam" id="TIGR00270">
    <property type="entry name" value="multiprotein bridging factor aMBF1"/>
    <property type="match status" value="1"/>
</dbReference>
<dbReference type="EMBL" id="CP005290">
    <property type="protein sequence ID" value="AGK60552.1"/>
    <property type="molecule type" value="Genomic_DNA"/>
</dbReference>
<dbReference type="GO" id="GO:0003677">
    <property type="term" value="F:DNA binding"/>
    <property type="evidence" value="ECO:0007669"/>
    <property type="project" value="InterPro"/>
</dbReference>
<dbReference type="KEGG" id="ast:Asulf_00531"/>